<evidence type="ECO:0000313" key="1">
    <source>
        <dbReference type="EMBL" id="RCN40206.1"/>
    </source>
</evidence>
<dbReference type="EMBL" id="JOJR01000297">
    <property type="protein sequence ID" value="RCN40206.1"/>
    <property type="molecule type" value="Genomic_DNA"/>
</dbReference>
<dbReference type="AlphaFoldDB" id="A0A368G6Z4"/>
<reference evidence="1 2" key="1">
    <citation type="submission" date="2014-10" db="EMBL/GenBank/DDBJ databases">
        <title>Draft genome of the hookworm Ancylostoma caninum.</title>
        <authorList>
            <person name="Mitreva M."/>
        </authorList>
    </citation>
    <scope>NUCLEOTIDE SEQUENCE [LARGE SCALE GENOMIC DNA]</scope>
    <source>
        <strain evidence="1 2">Baltimore</strain>
    </source>
</reference>
<dbReference type="Proteomes" id="UP000252519">
    <property type="component" value="Unassembled WGS sequence"/>
</dbReference>
<protein>
    <submittedName>
        <fullName evidence="1">Uncharacterized protein</fullName>
    </submittedName>
</protein>
<proteinExistence type="predicted"/>
<comment type="caution">
    <text evidence="1">The sequence shown here is derived from an EMBL/GenBank/DDBJ whole genome shotgun (WGS) entry which is preliminary data.</text>
</comment>
<accession>A0A368G6Z4</accession>
<organism evidence="1 2">
    <name type="scientific">Ancylostoma caninum</name>
    <name type="common">Dog hookworm</name>
    <dbReference type="NCBI Taxonomy" id="29170"/>
    <lineage>
        <taxon>Eukaryota</taxon>
        <taxon>Metazoa</taxon>
        <taxon>Ecdysozoa</taxon>
        <taxon>Nematoda</taxon>
        <taxon>Chromadorea</taxon>
        <taxon>Rhabditida</taxon>
        <taxon>Rhabditina</taxon>
        <taxon>Rhabditomorpha</taxon>
        <taxon>Strongyloidea</taxon>
        <taxon>Ancylostomatidae</taxon>
        <taxon>Ancylostomatinae</taxon>
        <taxon>Ancylostoma</taxon>
    </lineage>
</organism>
<evidence type="ECO:0000313" key="2">
    <source>
        <dbReference type="Proteomes" id="UP000252519"/>
    </source>
</evidence>
<keyword evidence="2" id="KW-1185">Reference proteome</keyword>
<sequence length="47" mass="5856">MTRAQKCGLELNATDQWQRLGIRMHYEYGNRRYGKCQYWIRSRCREE</sequence>
<name>A0A368G6Z4_ANCCA</name>
<gene>
    <name evidence="1" type="ORF">ANCCAN_13853</name>
</gene>